<comment type="pathway">
    <text evidence="2 7">Isoprenoid biosynthesis; isopentenyl diphosphate biosynthesis via DXP pathway; isopentenyl diphosphate from 1-deoxy-D-xylulose 5-phosphate: step 2/6.</text>
</comment>
<gene>
    <name evidence="7" type="primary">ispD</name>
    <name evidence="8" type="ORF">A2024_07940</name>
</gene>
<keyword evidence="5 7" id="KW-0548">Nucleotidyltransferase</keyword>
<dbReference type="AlphaFoldDB" id="A0A1F5RFB5"/>
<dbReference type="InterPro" id="IPR029044">
    <property type="entry name" value="Nucleotide-diphossugar_trans"/>
</dbReference>
<proteinExistence type="inferred from homology"/>
<evidence type="ECO:0000256" key="7">
    <source>
        <dbReference type="HAMAP-Rule" id="MF_00108"/>
    </source>
</evidence>
<evidence type="ECO:0000256" key="2">
    <source>
        <dbReference type="ARBA" id="ARBA00004787"/>
    </source>
</evidence>
<dbReference type="InterPro" id="IPR050088">
    <property type="entry name" value="IspD/TarI_cytidylyltransf_bact"/>
</dbReference>
<feature type="site" description="Positions MEP for the nucleophilic attack" evidence="7">
    <location>
        <position position="205"/>
    </location>
</feature>
<evidence type="ECO:0000313" key="9">
    <source>
        <dbReference type="Proteomes" id="UP000177230"/>
    </source>
</evidence>
<dbReference type="HAMAP" id="MF_00108">
    <property type="entry name" value="IspD"/>
    <property type="match status" value="1"/>
</dbReference>
<dbReference type="InterPro" id="IPR001228">
    <property type="entry name" value="IspD"/>
</dbReference>
<dbReference type="CDD" id="cd02516">
    <property type="entry name" value="CDP-ME_synthetase"/>
    <property type="match status" value="1"/>
</dbReference>
<dbReference type="EC" id="2.7.7.60" evidence="7"/>
<dbReference type="InterPro" id="IPR034683">
    <property type="entry name" value="IspD/TarI"/>
</dbReference>
<dbReference type="GO" id="GO:0019288">
    <property type="term" value="P:isopentenyl diphosphate biosynthetic process, methylerythritol 4-phosphate pathway"/>
    <property type="evidence" value="ECO:0007669"/>
    <property type="project" value="UniProtKB-UniRule"/>
</dbReference>
<dbReference type="Gene3D" id="3.90.550.10">
    <property type="entry name" value="Spore Coat Polysaccharide Biosynthesis Protein SpsA, Chain A"/>
    <property type="match status" value="1"/>
</dbReference>
<dbReference type="Pfam" id="PF01128">
    <property type="entry name" value="IspD"/>
    <property type="match status" value="1"/>
</dbReference>
<sequence>MFVSCIIVAAGSGLRLGAKIPKAFVKINGKPMLEYSLEAYQDCKHIKEIILVKPPSHQFKGLKYFDRFSKLAAIVSGGKERLDSVRAGLNSVSPQADMVMIHDAARPLIRPEQIHSVISAVKKHGAAILASPVTDTIKSADKHIIKRTVDRAGLWKAQTPQGFRKEILERSHFDQRIRSVTDDSQLVEMIKGKVFIVPGDDSNIKITTPIDLEIASCLLKKKRSA</sequence>
<feature type="site" description="Transition state stabilizer" evidence="7">
    <location>
        <position position="22"/>
    </location>
</feature>
<feature type="site" description="Transition state stabilizer" evidence="7">
    <location>
        <position position="15"/>
    </location>
</feature>
<dbReference type="FunFam" id="3.90.550.10:FF:000003">
    <property type="entry name" value="2-C-methyl-D-erythritol 4-phosphate cytidylyltransferase"/>
    <property type="match status" value="1"/>
</dbReference>
<comment type="caution">
    <text evidence="8">The sequence shown here is derived from an EMBL/GenBank/DDBJ whole genome shotgun (WGS) entry which is preliminary data.</text>
</comment>
<dbReference type="PANTHER" id="PTHR32125">
    <property type="entry name" value="2-C-METHYL-D-ERYTHRITOL 4-PHOSPHATE CYTIDYLYLTRANSFERASE, CHLOROPLASTIC"/>
    <property type="match status" value="1"/>
</dbReference>
<evidence type="ECO:0000256" key="1">
    <source>
        <dbReference type="ARBA" id="ARBA00001282"/>
    </source>
</evidence>
<dbReference type="SUPFAM" id="SSF53448">
    <property type="entry name" value="Nucleotide-diphospho-sugar transferases"/>
    <property type="match status" value="1"/>
</dbReference>
<evidence type="ECO:0000256" key="3">
    <source>
        <dbReference type="ARBA" id="ARBA00009789"/>
    </source>
</evidence>
<dbReference type="EMBL" id="MFFM01000032">
    <property type="protein sequence ID" value="OGF12731.1"/>
    <property type="molecule type" value="Genomic_DNA"/>
</dbReference>
<dbReference type="Proteomes" id="UP000177230">
    <property type="component" value="Unassembled WGS sequence"/>
</dbReference>
<accession>A0A1F5RFB5</accession>
<dbReference type="NCBIfam" id="TIGR00453">
    <property type="entry name" value="ispD"/>
    <property type="match status" value="1"/>
</dbReference>
<dbReference type="PROSITE" id="PS01295">
    <property type="entry name" value="ISPD"/>
    <property type="match status" value="1"/>
</dbReference>
<evidence type="ECO:0000313" key="8">
    <source>
        <dbReference type="EMBL" id="OGF12731.1"/>
    </source>
</evidence>
<reference evidence="8 9" key="1">
    <citation type="journal article" date="2016" name="Nat. Commun.">
        <title>Thousands of microbial genomes shed light on interconnected biogeochemical processes in an aquifer system.</title>
        <authorList>
            <person name="Anantharaman K."/>
            <person name="Brown C.T."/>
            <person name="Hug L.A."/>
            <person name="Sharon I."/>
            <person name="Castelle C.J."/>
            <person name="Probst A.J."/>
            <person name="Thomas B.C."/>
            <person name="Singh A."/>
            <person name="Wilkins M.J."/>
            <person name="Karaoz U."/>
            <person name="Brodie E.L."/>
            <person name="Williams K.H."/>
            <person name="Hubbard S.S."/>
            <person name="Banfield J.F."/>
        </authorList>
    </citation>
    <scope>NUCLEOTIDE SEQUENCE [LARGE SCALE GENOMIC DNA]</scope>
</reference>
<dbReference type="InterPro" id="IPR018294">
    <property type="entry name" value="ISPD_synthase_CS"/>
</dbReference>
<comment type="similarity">
    <text evidence="3 7">Belongs to the IspD/TarI cytidylyltransferase family. IspD subfamily.</text>
</comment>
<comment type="catalytic activity">
    <reaction evidence="1 7">
        <text>2-C-methyl-D-erythritol 4-phosphate + CTP + H(+) = 4-CDP-2-C-methyl-D-erythritol + diphosphate</text>
        <dbReference type="Rhea" id="RHEA:13429"/>
        <dbReference type="ChEBI" id="CHEBI:15378"/>
        <dbReference type="ChEBI" id="CHEBI:33019"/>
        <dbReference type="ChEBI" id="CHEBI:37563"/>
        <dbReference type="ChEBI" id="CHEBI:57823"/>
        <dbReference type="ChEBI" id="CHEBI:58262"/>
        <dbReference type="EC" id="2.7.7.60"/>
    </reaction>
</comment>
<keyword evidence="4 7" id="KW-0808">Transferase</keyword>
<dbReference type="GO" id="GO:0050518">
    <property type="term" value="F:2-C-methyl-D-erythritol 4-phosphate cytidylyltransferase activity"/>
    <property type="evidence" value="ECO:0007669"/>
    <property type="project" value="UniProtKB-UniRule"/>
</dbReference>
<dbReference type="PANTHER" id="PTHR32125:SF4">
    <property type="entry name" value="2-C-METHYL-D-ERYTHRITOL 4-PHOSPHATE CYTIDYLYLTRANSFERASE, CHLOROPLASTIC"/>
    <property type="match status" value="1"/>
</dbReference>
<feature type="site" description="Positions MEP for the nucleophilic attack" evidence="7">
    <location>
        <position position="151"/>
    </location>
</feature>
<organism evidence="8 9">
    <name type="scientific">Candidatus Edwardsbacteria bacterium GWF2_54_11</name>
    <dbReference type="NCBI Taxonomy" id="1817851"/>
    <lineage>
        <taxon>Bacteria</taxon>
        <taxon>Candidatus Edwardsiibacteriota</taxon>
    </lineage>
</organism>
<keyword evidence="6 7" id="KW-0414">Isoprene biosynthesis</keyword>
<evidence type="ECO:0000256" key="4">
    <source>
        <dbReference type="ARBA" id="ARBA00022679"/>
    </source>
</evidence>
<dbReference type="UniPathway" id="UPA00056">
    <property type="reaction ID" value="UER00093"/>
</dbReference>
<evidence type="ECO:0000256" key="6">
    <source>
        <dbReference type="ARBA" id="ARBA00023229"/>
    </source>
</evidence>
<name>A0A1F5RFB5_9BACT</name>
<evidence type="ECO:0000256" key="5">
    <source>
        <dbReference type="ARBA" id="ARBA00022695"/>
    </source>
</evidence>
<protein>
    <recommendedName>
        <fullName evidence="7">2-C-methyl-D-erythritol 4-phosphate cytidylyltransferase</fullName>
        <ecNumber evidence="7">2.7.7.60</ecNumber>
    </recommendedName>
    <alternativeName>
        <fullName evidence="7">4-diphosphocytidyl-2C-methyl-D-erythritol synthase</fullName>
    </alternativeName>
    <alternativeName>
        <fullName evidence="7">MEP cytidylyltransferase</fullName>
        <shortName evidence="7">MCT</shortName>
    </alternativeName>
</protein>
<comment type="function">
    <text evidence="7">Catalyzes the formation of 4-diphosphocytidyl-2-C-methyl-D-erythritol from CTP and 2-C-methyl-D-erythritol 4-phosphate (MEP).</text>
</comment>